<comment type="caution">
    <text evidence="9">The sequence shown here is derived from an EMBL/GenBank/DDBJ whole genome shotgun (WGS) entry which is preliminary data.</text>
</comment>
<evidence type="ECO:0000256" key="4">
    <source>
        <dbReference type="ARBA" id="ARBA00022692"/>
    </source>
</evidence>
<feature type="transmembrane region" description="Helical" evidence="8">
    <location>
        <begin position="172"/>
        <end position="196"/>
    </location>
</feature>
<dbReference type="Pfam" id="PF09594">
    <property type="entry name" value="GT87"/>
    <property type="match status" value="1"/>
</dbReference>
<comment type="similarity">
    <text evidence="7">Belongs to the glycosyltransferase 87 family.</text>
</comment>
<keyword evidence="2" id="KW-1003">Cell membrane</keyword>
<keyword evidence="10" id="KW-1185">Reference proteome</keyword>
<comment type="subcellular location">
    <subcellularLocation>
        <location evidence="1">Cell membrane</location>
        <topology evidence="1">Multi-pass membrane protein</topology>
    </subcellularLocation>
</comment>
<evidence type="ECO:0000256" key="8">
    <source>
        <dbReference type="SAM" id="Phobius"/>
    </source>
</evidence>
<keyword evidence="6 8" id="KW-0472">Membrane</keyword>
<dbReference type="AlphaFoldDB" id="A0A5A7SD14"/>
<dbReference type="Proteomes" id="UP000322244">
    <property type="component" value="Unassembled WGS sequence"/>
</dbReference>
<evidence type="ECO:0000256" key="7">
    <source>
        <dbReference type="ARBA" id="ARBA00024033"/>
    </source>
</evidence>
<dbReference type="NCBIfam" id="NF009915">
    <property type="entry name" value="PRK13375.1"/>
    <property type="match status" value="1"/>
</dbReference>
<accession>A0A5A7SD14</accession>
<dbReference type="GO" id="GO:0005886">
    <property type="term" value="C:plasma membrane"/>
    <property type="evidence" value="ECO:0007669"/>
    <property type="project" value="UniProtKB-SubCell"/>
</dbReference>
<proteinExistence type="inferred from homology"/>
<evidence type="ECO:0000313" key="10">
    <source>
        <dbReference type="Proteomes" id="UP000322244"/>
    </source>
</evidence>
<keyword evidence="4 8" id="KW-0812">Transmembrane</keyword>
<evidence type="ECO:0000313" key="9">
    <source>
        <dbReference type="EMBL" id="KAA0022617.1"/>
    </source>
</evidence>
<gene>
    <name evidence="9" type="ORF">FOY51_13085</name>
</gene>
<protein>
    <submittedName>
        <fullName evidence="9">Mannosyltransferase</fullName>
    </submittedName>
</protein>
<dbReference type="EMBL" id="VLNY01000005">
    <property type="protein sequence ID" value="KAA0022617.1"/>
    <property type="molecule type" value="Genomic_DNA"/>
</dbReference>
<evidence type="ECO:0000256" key="6">
    <source>
        <dbReference type="ARBA" id="ARBA00023136"/>
    </source>
</evidence>
<feature type="transmembrane region" description="Helical" evidence="8">
    <location>
        <begin position="267"/>
        <end position="285"/>
    </location>
</feature>
<evidence type="ECO:0000256" key="5">
    <source>
        <dbReference type="ARBA" id="ARBA00022989"/>
    </source>
</evidence>
<name>A0A5A7SD14_9NOCA</name>
<dbReference type="OrthoDB" id="9774600at2"/>
<feature type="transmembrane region" description="Helical" evidence="8">
    <location>
        <begin position="297"/>
        <end position="327"/>
    </location>
</feature>
<feature type="transmembrane region" description="Helical" evidence="8">
    <location>
        <begin position="202"/>
        <end position="223"/>
    </location>
</feature>
<organism evidence="9 10">
    <name type="scientific">Antrihabitans cavernicola</name>
    <dbReference type="NCBI Taxonomy" id="2495913"/>
    <lineage>
        <taxon>Bacteria</taxon>
        <taxon>Bacillati</taxon>
        <taxon>Actinomycetota</taxon>
        <taxon>Actinomycetes</taxon>
        <taxon>Mycobacteriales</taxon>
        <taxon>Nocardiaceae</taxon>
        <taxon>Antrihabitans</taxon>
    </lineage>
</organism>
<dbReference type="RefSeq" id="WP_149430672.1">
    <property type="nucleotide sequence ID" value="NZ_VLNY01000005.1"/>
</dbReference>
<evidence type="ECO:0000256" key="3">
    <source>
        <dbReference type="ARBA" id="ARBA00022679"/>
    </source>
</evidence>
<evidence type="ECO:0000256" key="1">
    <source>
        <dbReference type="ARBA" id="ARBA00004651"/>
    </source>
</evidence>
<dbReference type="InterPro" id="IPR018584">
    <property type="entry name" value="GT87"/>
</dbReference>
<evidence type="ECO:0000256" key="2">
    <source>
        <dbReference type="ARBA" id="ARBA00022475"/>
    </source>
</evidence>
<keyword evidence="9" id="KW-0328">Glycosyltransferase</keyword>
<feature type="transmembrane region" description="Helical" evidence="8">
    <location>
        <begin position="371"/>
        <end position="394"/>
    </location>
</feature>
<reference evidence="9 10" key="1">
    <citation type="submission" date="2019-07" db="EMBL/GenBank/DDBJ databases">
        <title>Rhodococcus cavernicolus sp. nov., isolated from a cave.</title>
        <authorList>
            <person name="Lee S.D."/>
        </authorList>
    </citation>
    <scope>NUCLEOTIDE SEQUENCE [LARGE SCALE GENOMIC DNA]</scope>
    <source>
        <strain evidence="9 10">C1-24</strain>
    </source>
</reference>
<sequence>MKQQSSVVSRLTRLAPLLLLVAVGARMVWSLSTANGMNLVDLHVYVDGSASLLRGDLYSYTYSKETPDFPLPFTYPPFAALVFLPLHYLPFTLVGIVWQLLTVAALYAVVKISLELLLGPVVKQDPTRWRSIAMVWTAFGTWTEPVRTTLDYGQVNVFLVLGAMVAVRSARWWLSGFLVGFIAGIKLTPAITGLYFLARRRFAAALASAVVFAGTVGISYLIIGSQAREYFEHLLGDASRIGPVGSVWNQSLRGALSRIVGHDVENGPLLIAAVLIFAALAVLAWRTLDHDDRLGTLVIVQLLGLLISPISWSHHWVWVVPMAIWLLHGPHRDRLGTKILAGYWLLTTLVGVPWILSFFQDSIWLISRPGLLAWLGTVYVVGVLGFYLWVIYVGRGVNPRRADRSSQPAPDPLR</sequence>
<keyword evidence="5 8" id="KW-1133">Transmembrane helix</keyword>
<feature type="transmembrane region" description="Helical" evidence="8">
    <location>
        <begin position="339"/>
        <end position="359"/>
    </location>
</feature>
<keyword evidence="3 9" id="KW-0808">Transferase</keyword>
<feature type="transmembrane region" description="Helical" evidence="8">
    <location>
        <begin position="88"/>
        <end position="110"/>
    </location>
</feature>
<dbReference type="GO" id="GO:0016758">
    <property type="term" value="F:hexosyltransferase activity"/>
    <property type="evidence" value="ECO:0007669"/>
    <property type="project" value="InterPro"/>
</dbReference>